<proteinExistence type="predicted"/>
<dbReference type="Proteomes" id="UP001320702">
    <property type="component" value="Unassembled WGS sequence"/>
</dbReference>
<name>A0ABT2KE59_9RHOB</name>
<comment type="caution">
    <text evidence="2">The sequence shown here is derived from an EMBL/GenBank/DDBJ whole genome shotgun (WGS) entry which is preliminary data.</text>
</comment>
<keyword evidence="3" id="KW-1185">Reference proteome</keyword>
<feature type="region of interest" description="Disordered" evidence="1">
    <location>
        <begin position="1"/>
        <end position="59"/>
    </location>
</feature>
<accession>A0ABT2KE59</accession>
<evidence type="ECO:0000256" key="1">
    <source>
        <dbReference type="SAM" id="MobiDB-lite"/>
    </source>
</evidence>
<feature type="compositionally biased region" description="Basic and acidic residues" evidence="1">
    <location>
        <begin position="24"/>
        <end position="46"/>
    </location>
</feature>
<organism evidence="2 3">
    <name type="scientific">Paracoccus maritimus</name>
    <dbReference type="NCBI Taxonomy" id="2933292"/>
    <lineage>
        <taxon>Bacteria</taxon>
        <taxon>Pseudomonadati</taxon>
        <taxon>Pseudomonadota</taxon>
        <taxon>Alphaproteobacteria</taxon>
        <taxon>Rhodobacterales</taxon>
        <taxon>Paracoccaceae</taxon>
        <taxon>Paracoccus</taxon>
    </lineage>
</organism>
<sequence>MSDERSKQDKSSPDQGQDTGARPISEENHDHHKTRRHDDSQGRESNADPISEENDEAGQ</sequence>
<feature type="compositionally biased region" description="Acidic residues" evidence="1">
    <location>
        <begin position="50"/>
        <end position="59"/>
    </location>
</feature>
<dbReference type="RefSeq" id="WP_260278026.1">
    <property type="nucleotide sequence ID" value="NZ_JANAVZ010000008.1"/>
</dbReference>
<evidence type="ECO:0000313" key="3">
    <source>
        <dbReference type="Proteomes" id="UP001320702"/>
    </source>
</evidence>
<reference evidence="2 3" key="1">
    <citation type="submission" date="2022-04" db="EMBL/GenBank/DDBJ databases">
        <title>Paracoccus sp. YLB-12 draft genome sequence.</title>
        <authorList>
            <person name="Yu L."/>
        </authorList>
    </citation>
    <scope>NUCLEOTIDE SEQUENCE [LARGE SCALE GENOMIC DNA]</scope>
    <source>
        <strain evidence="2 3">YLB-12</strain>
    </source>
</reference>
<gene>
    <name evidence="2" type="ORF">MU516_14630</name>
</gene>
<protein>
    <submittedName>
        <fullName evidence="2">Uncharacterized protein</fullName>
    </submittedName>
</protein>
<evidence type="ECO:0000313" key="2">
    <source>
        <dbReference type="EMBL" id="MCT4334099.1"/>
    </source>
</evidence>
<dbReference type="EMBL" id="JANAVZ010000008">
    <property type="protein sequence ID" value="MCT4334099.1"/>
    <property type="molecule type" value="Genomic_DNA"/>
</dbReference>
<feature type="compositionally biased region" description="Basic and acidic residues" evidence="1">
    <location>
        <begin position="1"/>
        <end position="12"/>
    </location>
</feature>